<keyword evidence="1" id="KW-0732">Signal</keyword>
<keyword evidence="3" id="KW-1185">Reference proteome</keyword>
<reference evidence="2" key="1">
    <citation type="submission" date="2020-01" db="EMBL/GenBank/DDBJ databases">
        <authorList>
            <person name="Mishra B."/>
        </authorList>
    </citation>
    <scope>NUCLEOTIDE SEQUENCE [LARGE SCALE GENOMIC DNA]</scope>
</reference>
<dbReference type="EMBL" id="CACVBM020001274">
    <property type="protein sequence ID" value="CAA7043116.1"/>
    <property type="molecule type" value="Genomic_DNA"/>
</dbReference>
<dbReference type="OrthoDB" id="1745944at2759"/>
<dbReference type="AlphaFoldDB" id="A0A6D2JTG2"/>
<dbReference type="SMART" id="SM00452">
    <property type="entry name" value="STI"/>
    <property type="match status" value="1"/>
</dbReference>
<name>A0A6D2JTG2_9BRAS</name>
<feature type="signal peptide" evidence="1">
    <location>
        <begin position="1"/>
        <end position="20"/>
    </location>
</feature>
<dbReference type="Gene3D" id="2.80.10.50">
    <property type="match status" value="1"/>
</dbReference>
<accession>A0A6D2JTG2</accession>
<dbReference type="PANTHER" id="PTHR33107">
    <property type="entry name" value="KUNITZ TRYPSIN INHIBITOR 2"/>
    <property type="match status" value="1"/>
</dbReference>
<dbReference type="Pfam" id="PF00197">
    <property type="entry name" value="Kunitz_legume"/>
    <property type="match status" value="1"/>
</dbReference>
<dbReference type="PROSITE" id="PS00283">
    <property type="entry name" value="SOYBEAN_KUNITZ"/>
    <property type="match status" value="1"/>
</dbReference>
<dbReference type="InterPro" id="IPR002160">
    <property type="entry name" value="Prot_inh_Kunz-lg"/>
</dbReference>
<dbReference type="PANTHER" id="PTHR33107:SF12">
    <property type="entry name" value="KUNITZ TRYPSIN INHIBITOR 4"/>
    <property type="match status" value="1"/>
</dbReference>
<evidence type="ECO:0000313" key="2">
    <source>
        <dbReference type="EMBL" id="CAA7043116.1"/>
    </source>
</evidence>
<organism evidence="2 3">
    <name type="scientific">Microthlaspi erraticum</name>
    <dbReference type="NCBI Taxonomy" id="1685480"/>
    <lineage>
        <taxon>Eukaryota</taxon>
        <taxon>Viridiplantae</taxon>
        <taxon>Streptophyta</taxon>
        <taxon>Embryophyta</taxon>
        <taxon>Tracheophyta</taxon>
        <taxon>Spermatophyta</taxon>
        <taxon>Magnoliopsida</taxon>
        <taxon>eudicotyledons</taxon>
        <taxon>Gunneridae</taxon>
        <taxon>Pentapetalae</taxon>
        <taxon>rosids</taxon>
        <taxon>malvids</taxon>
        <taxon>Brassicales</taxon>
        <taxon>Brassicaceae</taxon>
        <taxon>Coluteocarpeae</taxon>
        <taxon>Microthlaspi</taxon>
    </lineage>
</organism>
<sequence length="214" mass="23523">MMKSMFYLLLALTAVLAATASDFKPDPILDTDGNTVVGGHSYYLIPAVPGKGGGLGLAGRGDKKCPLDIVQESSEENNGIPVRFSDWWSNIGYVPQTEILRVEMDVGDTACCRQTYWKYDSDFDKERKQLFVIAAPKDRSSSSTYHLKKSGDGYKFVWCPSIDCAGKLCSEECDVLGIFVDEKGVRRLVASSEPHLVKFKKADGGPDYLSKSTI</sequence>
<protein>
    <submittedName>
        <fullName evidence="2">Uncharacterized protein</fullName>
    </submittedName>
</protein>
<feature type="chain" id="PRO_5025415031" evidence="1">
    <location>
        <begin position="21"/>
        <end position="214"/>
    </location>
</feature>
<comment type="caution">
    <text evidence="2">The sequence shown here is derived from an EMBL/GenBank/DDBJ whole genome shotgun (WGS) entry which is preliminary data.</text>
</comment>
<evidence type="ECO:0000256" key="1">
    <source>
        <dbReference type="SAM" id="SignalP"/>
    </source>
</evidence>
<dbReference type="Proteomes" id="UP000467841">
    <property type="component" value="Unassembled WGS sequence"/>
</dbReference>
<proteinExistence type="predicted"/>
<dbReference type="PRINTS" id="PR00291">
    <property type="entry name" value="KUNITZINHBTR"/>
</dbReference>
<dbReference type="GO" id="GO:0004866">
    <property type="term" value="F:endopeptidase inhibitor activity"/>
    <property type="evidence" value="ECO:0007669"/>
    <property type="project" value="InterPro"/>
</dbReference>
<evidence type="ECO:0000313" key="3">
    <source>
        <dbReference type="Proteomes" id="UP000467841"/>
    </source>
</evidence>
<dbReference type="InterPro" id="IPR011065">
    <property type="entry name" value="Kunitz_inhibitor_STI-like_sf"/>
</dbReference>
<dbReference type="SUPFAM" id="SSF50386">
    <property type="entry name" value="STI-like"/>
    <property type="match status" value="1"/>
</dbReference>
<gene>
    <name evidence="2" type="ORF">MERR_LOCUS30351</name>
</gene>